<evidence type="ECO:0000313" key="3">
    <source>
        <dbReference type="Proteomes" id="UP001388673"/>
    </source>
</evidence>
<evidence type="ECO:0000256" key="1">
    <source>
        <dbReference type="SAM" id="MobiDB-lite"/>
    </source>
</evidence>
<name>A0AAW0Z487_9TREE</name>
<protein>
    <recommendedName>
        <fullName evidence="4">Myb-like domain-containing protein</fullName>
    </recommendedName>
</protein>
<accession>A0AAW0Z487</accession>
<keyword evidence="3" id="KW-1185">Reference proteome</keyword>
<gene>
    <name evidence="2" type="ORF">IAR55_000926</name>
</gene>
<dbReference type="RefSeq" id="XP_066805258.1">
    <property type="nucleotide sequence ID" value="XM_066944057.1"/>
</dbReference>
<dbReference type="Proteomes" id="UP001388673">
    <property type="component" value="Unassembled WGS sequence"/>
</dbReference>
<dbReference type="GeneID" id="92178185"/>
<proteinExistence type="predicted"/>
<feature type="compositionally biased region" description="Low complexity" evidence="1">
    <location>
        <begin position="35"/>
        <end position="48"/>
    </location>
</feature>
<reference evidence="2 3" key="1">
    <citation type="journal article" date="2024" name="bioRxiv">
        <title>Comparative genomics of Cryptococcus and Kwoniella reveals pathogenesis evolution and contrasting karyotype dynamics via intercentromeric recombination or chromosome fusion.</title>
        <authorList>
            <person name="Coelho M.A."/>
            <person name="David-Palma M."/>
            <person name="Shea T."/>
            <person name="Bowers K."/>
            <person name="McGinley-Smith S."/>
            <person name="Mohammad A.W."/>
            <person name="Gnirke A."/>
            <person name="Yurkov A.M."/>
            <person name="Nowrousian M."/>
            <person name="Sun S."/>
            <person name="Cuomo C.A."/>
            <person name="Heitman J."/>
        </authorList>
    </citation>
    <scope>NUCLEOTIDE SEQUENCE [LARGE SCALE GENOMIC DNA]</scope>
    <source>
        <strain evidence="2 3">CBS 13917</strain>
    </source>
</reference>
<evidence type="ECO:0000313" key="2">
    <source>
        <dbReference type="EMBL" id="KAK8865779.1"/>
    </source>
</evidence>
<feature type="region of interest" description="Disordered" evidence="1">
    <location>
        <begin position="1"/>
        <end position="52"/>
    </location>
</feature>
<dbReference type="KEGG" id="kne:92178185"/>
<sequence>MSPQAIKRSRSFSPTPPPTTPNKSKSTPTKKDKISASSSPNRSASGSAWTNDRKAILVNRCTQTAYKHMDWAKLVAETGMTEDQCKNQLTPGRSNIRKTVSELFGK</sequence>
<comment type="caution">
    <text evidence="2">The sequence shown here is derived from an EMBL/GenBank/DDBJ whole genome shotgun (WGS) entry which is preliminary data.</text>
</comment>
<dbReference type="EMBL" id="JBCAWK010000002">
    <property type="protein sequence ID" value="KAK8865779.1"/>
    <property type="molecule type" value="Genomic_DNA"/>
</dbReference>
<evidence type="ECO:0008006" key="4">
    <source>
        <dbReference type="Google" id="ProtNLM"/>
    </source>
</evidence>
<dbReference type="AlphaFoldDB" id="A0AAW0Z487"/>
<organism evidence="2 3">
    <name type="scientific">Kwoniella newhampshirensis</name>
    <dbReference type="NCBI Taxonomy" id="1651941"/>
    <lineage>
        <taxon>Eukaryota</taxon>
        <taxon>Fungi</taxon>
        <taxon>Dikarya</taxon>
        <taxon>Basidiomycota</taxon>
        <taxon>Agaricomycotina</taxon>
        <taxon>Tremellomycetes</taxon>
        <taxon>Tremellales</taxon>
        <taxon>Cryptococcaceae</taxon>
        <taxon>Kwoniella</taxon>
    </lineage>
</organism>